<evidence type="ECO:0000256" key="4">
    <source>
        <dbReference type="ARBA" id="ARBA00022692"/>
    </source>
</evidence>
<evidence type="ECO:0000256" key="2">
    <source>
        <dbReference type="ARBA" id="ARBA00012486"/>
    </source>
</evidence>
<dbReference type="InterPro" id="IPR016135">
    <property type="entry name" value="UBQ-conjugating_enzyme/RWD"/>
</dbReference>
<organism evidence="15 16">
    <name type="scientific">Malassezia japonica</name>
    <dbReference type="NCBI Taxonomy" id="223818"/>
    <lineage>
        <taxon>Eukaryota</taxon>
        <taxon>Fungi</taxon>
        <taxon>Dikarya</taxon>
        <taxon>Basidiomycota</taxon>
        <taxon>Ustilaginomycotina</taxon>
        <taxon>Malasseziomycetes</taxon>
        <taxon>Malasseziales</taxon>
        <taxon>Malasseziaceae</taxon>
        <taxon>Malassezia</taxon>
    </lineage>
</organism>
<dbReference type="CDD" id="cd23799">
    <property type="entry name" value="UBCc_UBE2J"/>
    <property type="match status" value="1"/>
</dbReference>
<feature type="domain" description="UBC core" evidence="14">
    <location>
        <begin position="5"/>
        <end position="155"/>
    </location>
</feature>
<dbReference type="EMBL" id="CP119963">
    <property type="protein sequence ID" value="WFD40204.1"/>
    <property type="molecule type" value="Genomic_DNA"/>
</dbReference>
<protein>
    <recommendedName>
        <fullName evidence="11">Ubiquitin-conjugating enzyme E2 6</fullName>
        <ecNumber evidence="2">2.3.2.23</ecNumber>
    </recommendedName>
    <alternativeName>
        <fullName evidence="12">E2 ubiquitin-conjugating enzyme 6</fullName>
    </alternativeName>
</protein>
<keyword evidence="4" id="KW-0812">Transmembrane</keyword>
<dbReference type="GO" id="GO:0061631">
    <property type="term" value="F:ubiquitin conjugating enzyme activity"/>
    <property type="evidence" value="ECO:0007669"/>
    <property type="project" value="UniProtKB-EC"/>
</dbReference>
<dbReference type="AlphaFoldDB" id="A0AAF0F5E8"/>
<evidence type="ECO:0000256" key="6">
    <source>
        <dbReference type="ARBA" id="ARBA00022786"/>
    </source>
</evidence>
<dbReference type="SUPFAM" id="SSF54495">
    <property type="entry name" value="UBC-like"/>
    <property type="match status" value="1"/>
</dbReference>
<keyword evidence="7" id="KW-0256">Endoplasmic reticulum</keyword>
<evidence type="ECO:0000313" key="16">
    <source>
        <dbReference type="Proteomes" id="UP001217754"/>
    </source>
</evidence>
<dbReference type="FunFam" id="3.10.110.10:FF:000023">
    <property type="entry name" value="Ubiquitin-conjugating enzyme E2 J2"/>
    <property type="match status" value="1"/>
</dbReference>
<evidence type="ECO:0000256" key="5">
    <source>
        <dbReference type="ARBA" id="ARBA00022741"/>
    </source>
</evidence>
<evidence type="ECO:0000256" key="3">
    <source>
        <dbReference type="ARBA" id="ARBA00022679"/>
    </source>
</evidence>
<keyword evidence="16" id="KW-1185">Reference proteome</keyword>
<evidence type="ECO:0000256" key="1">
    <source>
        <dbReference type="ARBA" id="ARBA00004586"/>
    </source>
</evidence>
<dbReference type="RefSeq" id="XP_060123101.1">
    <property type="nucleotide sequence ID" value="XM_060267118.1"/>
</dbReference>
<name>A0AAF0F5E8_9BASI</name>
<dbReference type="GO" id="GO:0005524">
    <property type="term" value="F:ATP binding"/>
    <property type="evidence" value="ECO:0007669"/>
    <property type="project" value="UniProtKB-KW"/>
</dbReference>
<sequence>MATKAASKRLGKEAVLMEKDPPPLCYARPREDNILEWHFILRGPPGTPFEGGEYWGQLLFPGDYPFKPPGIKVQTPSGRFQPDTKICTSMSDFHPGSWNPAWSVSSILVGLLSFMCTDELTTGSVMMSSRERRLLAAQSHAYNIRQRRFTQLFPEYVGPMAKDLPNMSRPANMPAAAAKAPEAKAPAPTAAQEPAPEPAPEPAQEPSEAQDTLRENREAHDAPRSYRGLAWTAGVVLLALFSAKVIEKLAK</sequence>
<dbReference type="Proteomes" id="UP001217754">
    <property type="component" value="Chromosome 6"/>
</dbReference>
<comment type="subcellular location">
    <subcellularLocation>
        <location evidence="1">Endoplasmic reticulum membrane</location>
    </subcellularLocation>
</comment>
<evidence type="ECO:0000256" key="12">
    <source>
        <dbReference type="ARBA" id="ARBA00042181"/>
    </source>
</evidence>
<dbReference type="PROSITE" id="PS50127">
    <property type="entry name" value="UBC_2"/>
    <property type="match status" value="1"/>
</dbReference>
<evidence type="ECO:0000256" key="13">
    <source>
        <dbReference type="SAM" id="MobiDB-lite"/>
    </source>
</evidence>
<feature type="compositionally biased region" description="Basic and acidic residues" evidence="13">
    <location>
        <begin position="211"/>
        <end position="223"/>
    </location>
</feature>
<dbReference type="PANTHER" id="PTHR24067">
    <property type="entry name" value="UBIQUITIN-CONJUGATING ENZYME E2"/>
    <property type="match status" value="1"/>
</dbReference>
<evidence type="ECO:0000256" key="8">
    <source>
        <dbReference type="ARBA" id="ARBA00022840"/>
    </source>
</evidence>
<dbReference type="SMART" id="SM00212">
    <property type="entry name" value="UBCc"/>
    <property type="match status" value="1"/>
</dbReference>
<reference evidence="15" key="1">
    <citation type="submission" date="2023-03" db="EMBL/GenBank/DDBJ databases">
        <title>Mating type loci evolution in Malassezia.</title>
        <authorList>
            <person name="Coelho M.A."/>
        </authorList>
    </citation>
    <scope>NUCLEOTIDE SEQUENCE</scope>
    <source>
        <strain evidence="15">CBS 9431</strain>
    </source>
</reference>
<keyword evidence="10" id="KW-0472">Membrane</keyword>
<evidence type="ECO:0000259" key="14">
    <source>
        <dbReference type="PROSITE" id="PS50127"/>
    </source>
</evidence>
<evidence type="ECO:0000256" key="9">
    <source>
        <dbReference type="ARBA" id="ARBA00022989"/>
    </source>
</evidence>
<dbReference type="Pfam" id="PF00179">
    <property type="entry name" value="UQ_con"/>
    <property type="match status" value="1"/>
</dbReference>
<feature type="region of interest" description="Disordered" evidence="13">
    <location>
        <begin position="163"/>
        <end position="223"/>
    </location>
</feature>
<evidence type="ECO:0000256" key="11">
    <source>
        <dbReference type="ARBA" id="ARBA00039885"/>
    </source>
</evidence>
<dbReference type="InterPro" id="IPR000608">
    <property type="entry name" value="UBC"/>
</dbReference>
<dbReference type="GO" id="GO:0005789">
    <property type="term" value="C:endoplasmic reticulum membrane"/>
    <property type="evidence" value="ECO:0007669"/>
    <property type="project" value="UniProtKB-SubCell"/>
</dbReference>
<proteinExistence type="predicted"/>
<keyword evidence="3 15" id="KW-0808">Transferase</keyword>
<evidence type="ECO:0000256" key="10">
    <source>
        <dbReference type="ARBA" id="ARBA00023136"/>
    </source>
</evidence>
<dbReference type="GeneID" id="85226841"/>
<keyword evidence="8" id="KW-0067">ATP-binding</keyword>
<dbReference type="EC" id="2.3.2.23" evidence="2"/>
<accession>A0AAF0F5E8</accession>
<evidence type="ECO:0000313" key="15">
    <source>
        <dbReference type="EMBL" id="WFD40204.1"/>
    </source>
</evidence>
<dbReference type="Gene3D" id="3.10.110.10">
    <property type="entry name" value="Ubiquitin Conjugating Enzyme"/>
    <property type="match status" value="1"/>
</dbReference>
<feature type="compositionally biased region" description="Low complexity" evidence="13">
    <location>
        <begin position="174"/>
        <end position="194"/>
    </location>
</feature>
<keyword evidence="15" id="KW-0012">Acyltransferase</keyword>
<dbReference type="InterPro" id="IPR050113">
    <property type="entry name" value="Ub_conjugating_enzyme"/>
</dbReference>
<gene>
    <name evidence="15" type="primary">UBC6</name>
    <name evidence="15" type="ORF">MJAP1_003190</name>
</gene>
<keyword evidence="9" id="KW-1133">Transmembrane helix</keyword>
<keyword evidence="6" id="KW-0833">Ubl conjugation pathway</keyword>
<evidence type="ECO:0000256" key="7">
    <source>
        <dbReference type="ARBA" id="ARBA00022824"/>
    </source>
</evidence>
<keyword evidence="5" id="KW-0547">Nucleotide-binding</keyword>